<dbReference type="STRING" id="1454001.AW08_00284"/>
<proteinExistence type="predicted"/>
<dbReference type="AlphaFoldDB" id="A0A011N4G2"/>
<feature type="transmembrane region" description="Helical" evidence="1">
    <location>
        <begin position="289"/>
        <end position="312"/>
    </location>
</feature>
<dbReference type="PANTHER" id="PTHR28008:SF1">
    <property type="entry name" value="DOMAIN PROTEIN, PUTATIVE (AFU_ORTHOLOGUE AFUA_3G10980)-RELATED"/>
    <property type="match status" value="1"/>
</dbReference>
<evidence type="ECO:0000256" key="1">
    <source>
        <dbReference type="SAM" id="Phobius"/>
    </source>
</evidence>
<protein>
    <submittedName>
        <fullName evidence="3">Integral membrane protein</fullName>
    </submittedName>
</protein>
<reference evidence="3" key="1">
    <citation type="submission" date="2014-02" db="EMBL/GenBank/DDBJ databases">
        <title>Expanding our view of genomic diversity in Candidatus Accumulibacter clades.</title>
        <authorList>
            <person name="Skennerton C.T."/>
            <person name="Barr J.J."/>
            <person name="Slater F.R."/>
            <person name="Bond P.L."/>
            <person name="Tyson G.W."/>
        </authorList>
    </citation>
    <scope>NUCLEOTIDE SEQUENCE [LARGE SCALE GENOMIC DNA]</scope>
</reference>
<keyword evidence="4" id="KW-1185">Reference proteome</keyword>
<dbReference type="EMBL" id="JFAX01000001">
    <property type="protein sequence ID" value="EXI69791.1"/>
    <property type="molecule type" value="Genomic_DNA"/>
</dbReference>
<feature type="transmembrane region" description="Helical" evidence="1">
    <location>
        <begin position="224"/>
        <end position="250"/>
    </location>
</feature>
<sequence length="383" mass="40498">MAGSERQARADATAALIPDPAGGPMAGAGRIGRPLPRPTRLPLYLALAYLVLIGYASLYPFTNWRDLGVAPLEFLSAGWPRYWTVFDLAVNVLAYLPLGFLLTLALRHLPGGRASAVTAAVLVGSLLSLGLECLQNWLPARVPSNLDLACNAVGTAIGALLGAWNGKRILRRVASLQQELLAPSEQVELGLVLLGIWLLTQSSPETLLFGTGDLRNVLALTPAVPYAAHSFFVLEAAIIGCNTVVIGLFARSLLADGSPTHLALLAFFALALVIRTLAAAVLVAPQEAFAWLTPGAEVGLLIGGVLLTLSLLLPASMRLALAGVALMVGTALVNLTPANPYSDAALAAWKQGHFLNFNGLTRWMASLWPFLALPYLTTIGRRH</sequence>
<comment type="caution">
    <text evidence="3">The sequence shown here is derived from an EMBL/GenBank/DDBJ whole genome shotgun (WGS) entry which is preliminary data.</text>
</comment>
<evidence type="ECO:0000313" key="4">
    <source>
        <dbReference type="Proteomes" id="UP000020218"/>
    </source>
</evidence>
<feature type="transmembrane region" description="Helical" evidence="1">
    <location>
        <begin position="360"/>
        <end position="377"/>
    </location>
</feature>
<dbReference type="PATRIC" id="fig|1454001.3.peg.116"/>
<dbReference type="InterPro" id="IPR006976">
    <property type="entry name" value="VanZ-like"/>
</dbReference>
<name>A0A011N4G2_9PROT</name>
<feature type="transmembrane region" description="Helical" evidence="1">
    <location>
        <begin position="262"/>
        <end position="283"/>
    </location>
</feature>
<keyword evidence="1" id="KW-1133">Transmembrane helix</keyword>
<dbReference type="Pfam" id="PF04892">
    <property type="entry name" value="VanZ"/>
    <property type="match status" value="1"/>
</dbReference>
<keyword evidence="1" id="KW-0472">Membrane</keyword>
<feature type="transmembrane region" description="Helical" evidence="1">
    <location>
        <begin position="43"/>
        <end position="62"/>
    </location>
</feature>
<dbReference type="Proteomes" id="UP000020218">
    <property type="component" value="Unassembled WGS sequence"/>
</dbReference>
<feature type="transmembrane region" description="Helical" evidence="1">
    <location>
        <begin position="116"/>
        <end position="138"/>
    </location>
</feature>
<keyword evidence="1" id="KW-0812">Transmembrane</keyword>
<dbReference type="PANTHER" id="PTHR28008">
    <property type="entry name" value="DOMAIN PROTEIN, PUTATIVE (AFU_ORTHOLOGUE AFUA_3G10980)-RELATED"/>
    <property type="match status" value="1"/>
</dbReference>
<organism evidence="3 4">
    <name type="scientific">Candidatus Accumulibacter adjunctus</name>
    <dbReference type="NCBI Taxonomy" id="1454001"/>
    <lineage>
        <taxon>Bacteria</taxon>
        <taxon>Pseudomonadati</taxon>
        <taxon>Pseudomonadota</taxon>
        <taxon>Betaproteobacteria</taxon>
        <taxon>Candidatus Accumulibacter</taxon>
    </lineage>
</organism>
<gene>
    <name evidence="3" type="ORF">AW08_00284</name>
</gene>
<evidence type="ECO:0000259" key="2">
    <source>
        <dbReference type="Pfam" id="PF04892"/>
    </source>
</evidence>
<feature type="transmembrane region" description="Helical" evidence="1">
    <location>
        <begin position="82"/>
        <end position="104"/>
    </location>
</feature>
<feature type="transmembrane region" description="Helical" evidence="1">
    <location>
        <begin position="319"/>
        <end position="340"/>
    </location>
</feature>
<feature type="domain" description="VanZ-like" evidence="2">
    <location>
        <begin position="56"/>
        <end position="161"/>
    </location>
</feature>
<evidence type="ECO:0000313" key="3">
    <source>
        <dbReference type="EMBL" id="EXI69791.1"/>
    </source>
</evidence>
<accession>A0A011N4G2</accession>